<accession>A0A2J7R5Y2</accession>
<evidence type="ECO:0000256" key="3">
    <source>
        <dbReference type="SAM" id="MobiDB-lite"/>
    </source>
</evidence>
<dbReference type="Proteomes" id="UP000235965">
    <property type="component" value="Unassembled WGS sequence"/>
</dbReference>
<feature type="compositionally biased region" description="Acidic residues" evidence="3">
    <location>
        <begin position="33"/>
        <end position="43"/>
    </location>
</feature>
<protein>
    <recommendedName>
        <fullName evidence="2">Protein LTV1 homolog</fullName>
    </recommendedName>
</protein>
<dbReference type="PANTHER" id="PTHR21531">
    <property type="entry name" value="LOW-TEMPERATURE VIABILITY PROTEIN LTV1-RELATED"/>
    <property type="match status" value="1"/>
</dbReference>
<dbReference type="InParanoid" id="A0A2J7R5Y2"/>
<dbReference type="GO" id="GO:0000056">
    <property type="term" value="P:ribosomal small subunit export from nucleus"/>
    <property type="evidence" value="ECO:0007669"/>
    <property type="project" value="TreeGrafter"/>
</dbReference>
<dbReference type="InterPro" id="IPR007307">
    <property type="entry name" value="Ltv1"/>
</dbReference>
<evidence type="ECO:0000313" key="5">
    <source>
        <dbReference type="Proteomes" id="UP000235965"/>
    </source>
</evidence>
<dbReference type="PANTHER" id="PTHR21531:SF0">
    <property type="entry name" value="PROTEIN LTV1 HOMOLOG"/>
    <property type="match status" value="1"/>
</dbReference>
<organism evidence="4 5">
    <name type="scientific">Cryptotermes secundus</name>
    <dbReference type="NCBI Taxonomy" id="105785"/>
    <lineage>
        <taxon>Eukaryota</taxon>
        <taxon>Metazoa</taxon>
        <taxon>Ecdysozoa</taxon>
        <taxon>Arthropoda</taxon>
        <taxon>Hexapoda</taxon>
        <taxon>Insecta</taxon>
        <taxon>Pterygota</taxon>
        <taxon>Neoptera</taxon>
        <taxon>Polyneoptera</taxon>
        <taxon>Dictyoptera</taxon>
        <taxon>Blattodea</taxon>
        <taxon>Blattoidea</taxon>
        <taxon>Termitoidae</taxon>
        <taxon>Kalotermitidae</taxon>
        <taxon>Cryptotermitinae</taxon>
        <taxon>Cryptotermes</taxon>
    </lineage>
</organism>
<dbReference type="AlphaFoldDB" id="A0A2J7R5Y2"/>
<comment type="similarity">
    <text evidence="1">Belongs to the LTV1 family.</text>
</comment>
<evidence type="ECO:0000256" key="1">
    <source>
        <dbReference type="ARBA" id="ARBA00009078"/>
    </source>
</evidence>
<gene>
    <name evidence="4" type="ORF">B7P43_G08702</name>
</gene>
<feature type="region of interest" description="Disordered" evidence="3">
    <location>
        <begin position="1"/>
        <end position="59"/>
    </location>
</feature>
<comment type="caution">
    <text evidence="4">The sequence shown here is derived from an EMBL/GenBank/DDBJ whole genome shotgun (WGS) entry which is preliminary data.</text>
</comment>
<dbReference type="GO" id="GO:0005829">
    <property type="term" value="C:cytosol"/>
    <property type="evidence" value="ECO:0007669"/>
    <property type="project" value="TreeGrafter"/>
</dbReference>
<dbReference type="OrthoDB" id="5852896at2759"/>
<feature type="region of interest" description="Disordered" evidence="3">
    <location>
        <begin position="263"/>
        <end position="291"/>
    </location>
</feature>
<evidence type="ECO:0000256" key="2">
    <source>
        <dbReference type="ARBA" id="ARBA00021561"/>
    </source>
</evidence>
<dbReference type="STRING" id="105785.A0A2J7R5Y2"/>
<name>A0A2J7R5Y2_9NEOP</name>
<feature type="compositionally biased region" description="Acidic residues" evidence="3">
    <location>
        <begin position="1"/>
        <end position="18"/>
    </location>
</feature>
<dbReference type="Pfam" id="PF04180">
    <property type="entry name" value="LTV"/>
    <property type="match status" value="1"/>
</dbReference>
<dbReference type="EMBL" id="NEVH01006987">
    <property type="protein sequence ID" value="PNF36241.1"/>
    <property type="molecule type" value="Genomic_DNA"/>
</dbReference>
<feature type="compositionally biased region" description="Basic and acidic residues" evidence="3">
    <location>
        <begin position="269"/>
        <end position="282"/>
    </location>
</feature>
<keyword evidence="5" id="KW-1185">Reference proteome</keyword>
<reference evidence="4 5" key="1">
    <citation type="submission" date="2017-12" db="EMBL/GenBank/DDBJ databases">
        <title>Hemimetabolous genomes reveal molecular basis of termite eusociality.</title>
        <authorList>
            <person name="Harrison M.C."/>
            <person name="Jongepier E."/>
            <person name="Robertson H.M."/>
            <person name="Arning N."/>
            <person name="Bitard-Feildel T."/>
            <person name="Chao H."/>
            <person name="Childers C.P."/>
            <person name="Dinh H."/>
            <person name="Doddapaneni H."/>
            <person name="Dugan S."/>
            <person name="Gowin J."/>
            <person name="Greiner C."/>
            <person name="Han Y."/>
            <person name="Hu H."/>
            <person name="Hughes D.S.T."/>
            <person name="Huylmans A.-K."/>
            <person name="Kemena C."/>
            <person name="Kremer L.P.M."/>
            <person name="Lee S.L."/>
            <person name="Lopez-Ezquerra A."/>
            <person name="Mallet L."/>
            <person name="Monroy-Kuhn J.M."/>
            <person name="Moser A."/>
            <person name="Murali S.C."/>
            <person name="Muzny D.M."/>
            <person name="Otani S."/>
            <person name="Piulachs M.-D."/>
            <person name="Poelchau M."/>
            <person name="Qu J."/>
            <person name="Schaub F."/>
            <person name="Wada-Katsumata A."/>
            <person name="Worley K.C."/>
            <person name="Xie Q."/>
            <person name="Ylla G."/>
            <person name="Poulsen M."/>
            <person name="Gibbs R.A."/>
            <person name="Schal C."/>
            <person name="Richards S."/>
            <person name="Belles X."/>
            <person name="Korb J."/>
            <person name="Bornberg-Bauer E."/>
        </authorList>
    </citation>
    <scope>NUCLEOTIDE SEQUENCE [LARGE SCALE GENOMIC DNA]</scope>
    <source>
        <tissue evidence="4">Whole body</tissue>
    </source>
</reference>
<evidence type="ECO:0000313" key="4">
    <source>
        <dbReference type="EMBL" id="PNF36241.1"/>
    </source>
</evidence>
<dbReference type="FunCoup" id="A0A2J7R5Y2">
    <property type="interactions" value="1256"/>
</dbReference>
<sequence>MDEDFDFEDPGNELEDNFIELANAEGSGREMDSRDDDDDDDDMSNGNKSEDDELGSLCGPQYTFADEETKSRFTNYSMSSSVIRRNEHLTLLDDRFEKMFTNCYGDTDIGALECEEIEGHIAPDSEVMIQYAEKMKEECRLNQPLLERKSDSQAQCSGWLCEENTDEENDNLVPLEIQDSKQHWDCESIVSTYSNLYNRPKLITEPVVQKKIRISKKTGIPLEVLDGINGHTKLTARALLRHSTDEDRNPCSDDGTESMVSALSVLSMRPKDETPEERSERKRALRQYRKERRMERKANILAFKEEKKRQEKVMLNNRKNIHGIHIL</sequence>
<proteinExistence type="inferred from homology"/>
<dbReference type="GO" id="GO:0042274">
    <property type="term" value="P:ribosomal small subunit biogenesis"/>
    <property type="evidence" value="ECO:0007669"/>
    <property type="project" value="InterPro"/>
</dbReference>
<dbReference type="GO" id="GO:0005634">
    <property type="term" value="C:nucleus"/>
    <property type="evidence" value="ECO:0007669"/>
    <property type="project" value="TreeGrafter"/>
</dbReference>
<dbReference type="GO" id="GO:0030688">
    <property type="term" value="C:preribosome, small subunit precursor"/>
    <property type="evidence" value="ECO:0007669"/>
    <property type="project" value="TreeGrafter"/>
</dbReference>